<keyword evidence="1" id="KW-0472">Membrane</keyword>
<protein>
    <recommendedName>
        <fullName evidence="2">VTT domain-containing protein</fullName>
    </recommendedName>
</protein>
<dbReference type="Proteomes" id="UP000248161">
    <property type="component" value="Unassembled WGS sequence"/>
</dbReference>
<reference evidence="3 4" key="1">
    <citation type="journal article" date="2015" name="Nat. Commun.">
        <title>Genomic and transcriptomic evidence for scavenging of diverse organic compounds by widespread deep-sea archaea.</title>
        <authorList>
            <person name="Li M."/>
            <person name="Baker B.J."/>
            <person name="Anantharaman K."/>
            <person name="Jain S."/>
            <person name="Breier J.A."/>
            <person name="Dick G.J."/>
        </authorList>
    </citation>
    <scope>NUCLEOTIDE SEQUENCE [LARGE SCALE GENOMIC DNA]</scope>
    <source>
        <strain evidence="3">Cayman_51_deep</strain>
    </source>
</reference>
<accession>A0A2V3HQW4</accession>
<feature type="transmembrane region" description="Helical" evidence="1">
    <location>
        <begin position="15"/>
        <end position="37"/>
    </location>
</feature>
<evidence type="ECO:0000313" key="4">
    <source>
        <dbReference type="Proteomes" id="UP000248161"/>
    </source>
</evidence>
<evidence type="ECO:0000256" key="1">
    <source>
        <dbReference type="SAM" id="Phobius"/>
    </source>
</evidence>
<keyword evidence="1" id="KW-0812">Transmembrane</keyword>
<dbReference type="EMBL" id="PSPG01000010">
    <property type="protein sequence ID" value="PXF21229.1"/>
    <property type="molecule type" value="Genomic_DNA"/>
</dbReference>
<dbReference type="PANTHER" id="PTHR42709">
    <property type="entry name" value="ALKALINE PHOSPHATASE LIKE PROTEIN"/>
    <property type="match status" value="1"/>
</dbReference>
<dbReference type="InterPro" id="IPR032816">
    <property type="entry name" value="VTT_dom"/>
</dbReference>
<gene>
    <name evidence="3" type="ORF">CXX69_04925</name>
</gene>
<evidence type="ECO:0000259" key="2">
    <source>
        <dbReference type="Pfam" id="PF09335"/>
    </source>
</evidence>
<organism evidence="3 4">
    <name type="scientific">Candidatus Thalassarchaeum betae</name>
    <dbReference type="NCBI Taxonomy" id="2599289"/>
    <lineage>
        <taxon>Archaea</taxon>
        <taxon>Methanobacteriati</taxon>
        <taxon>Thermoplasmatota</taxon>
        <taxon>Candidatus Poseidoniia</taxon>
        <taxon>Candidatus Poseidoniales</taxon>
        <taxon>Candidatus Thalassarchaeaceae</taxon>
        <taxon>Candidatus Thalassarchaeum</taxon>
    </lineage>
</organism>
<dbReference type="Pfam" id="PF09335">
    <property type="entry name" value="VTT_dom"/>
    <property type="match status" value="1"/>
</dbReference>
<comment type="caution">
    <text evidence="3">The sequence shown here is derived from an EMBL/GenBank/DDBJ whole genome shotgun (WGS) entry which is preliminary data.</text>
</comment>
<proteinExistence type="predicted"/>
<name>A0A2V3HQW4_9ARCH</name>
<feature type="domain" description="VTT" evidence="2">
    <location>
        <begin position="53"/>
        <end position="148"/>
    </location>
</feature>
<dbReference type="InterPro" id="IPR051311">
    <property type="entry name" value="DedA_domain"/>
</dbReference>
<evidence type="ECO:0000313" key="3">
    <source>
        <dbReference type="EMBL" id="PXF21229.1"/>
    </source>
</evidence>
<feature type="transmembrane region" description="Helical" evidence="1">
    <location>
        <begin position="44"/>
        <end position="68"/>
    </location>
</feature>
<dbReference type="AlphaFoldDB" id="A0A2V3HQW4"/>
<feature type="transmembrane region" description="Helical" evidence="1">
    <location>
        <begin position="174"/>
        <end position="194"/>
    </location>
</feature>
<sequence>MEGRRYVFEGITDSIIGWAEGFGLLGLAVVAAIEAALPFVPPDLLVLPLVLGAQGFLAILAIVLTATISSVFGSMLGYAFGAHAGRPAFERIVSGTTVSRLESMTLRYGSAGVFLAAISPIPYVAMAWTAGAGRMDLRLFVAAGLVGRGFRFGMEGLVLGLWGEEFLGLLGNPWAWLTGGLLALMLFIPLNRWWSGLIPGEDSGPTNTTTHDP</sequence>
<dbReference type="GO" id="GO:0005886">
    <property type="term" value="C:plasma membrane"/>
    <property type="evidence" value="ECO:0007669"/>
    <property type="project" value="TreeGrafter"/>
</dbReference>
<feature type="transmembrane region" description="Helical" evidence="1">
    <location>
        <begin position="108"/>
        <end position="128"/>
    </location>
</feature>
<keyword evidence="1" id="KW-1133">Transmembrane helix</keyword>
<dbReference type="PANTHER" id="PTHR42709:SF11">
    <property type="entry name" value="DEDA FAMILY PROTEIN"/>
    <property type="match status" value="1"/>
</dbReference>